<protein>
    <submittedName>
        <fullName evidence="1">Transglycosylase SLT domain protein</fullName>
    </submittedName>
</protein>
<dbReference type="EMBL" id="AJSR01000099">
    <property type="protein sequence ID" value="EKM33809.1"/>
    <property type="molecule type" value="Genomic_DNA"/>
</dbReference>
<evidence type="ECO:0000313" key="2">
    <source>
        <dbReference type="Proteomes" id="UP000008367"/>
    </source>
</evidence>
<organism evidence="1 2">
    <name type="scientific">Vibrio harveyi</name>
    <name type="common">Beneckea harveyi</name>
    <dbReference type="NCBI Taxonomy" id="669"/>
    <lineage>
        <taxon>Bacteria</taxon>
        <taxon>Pseudomonadati</taxon>
        <taxon>Pseudomonadota</taxon>
        <taxon>Gammaproteobacteria</taxon>
        <taxon>Vibrionales</taxon>
        <taxon>Vibrionaceae</taxon>
        <taxon>Vibrio</taxon>
    </lineage>
</organism>
<proteinExistence type="predicted"/>
<accession>A0A454D544</accession>
<evidence type="ECO:0000313" key="1">
    <source>
        <dbReference type="EMBL" id="EKM33809.1"/>
    </source>
</evidence>
<comment type="caution">
    <text evidence="1">The sequence shown here is derived from an EMBL/GenBank/DDBJ whole genome shotgun (WGS) entry which is preliminary data.</text>
</comment>
<dbReference type="Proteomes" id="UP000008367">
    <property type="component" value="Unassembled WGS sequence"/>
</dbReference>
<feature type="non-terminal residue" evidence="1">
    <location>
        <position position="1"/>
    </location>
</feature>
<name>A0A454D544_VIBHA</name>
<sequence>TLKSCMVM</sequence>
<gene>
    <name evidence="1" type="ORF">VCHENC02_0787B</name>
</gene>
<reference evidence="1 2" key="1">
    <citation type="submission" date="2012-10" db="EMBL/GenBank/DDBJ databases">
        <title>Genome sequence of Vibrio Cholerae HENC-02.</title>
        <authorList>
            <person name="Eppinger M."/>
            <person name="Hasan N.A."/>
            <person name="Sengamalay N."/>
            <person name="Hine E."/>
            <person name="Su Q."/>
            <person name="Daugherty S.C."/>
            <person name="Young S."/>
            <person name="Sadzewicz L."/>
            <person name="Tallon L."/>
            <person name="Cebula T.A."/>
            <person name="Ravel J."/>
            <person name="Colwell R.R."/>
        </authorList>
    </citation>
    <scope>NUCLEOTIDE SEQUENCE [LARGE SCALE GENOMIC DNA]</scope>
    <source>
        <strain evidence="1 2">HENC-02</strain>
    </source>
</reference>